<dbReference type="InterPro" id="IPR001940">
    <property type="entry name" value="Peptidase_S1C"/>
</dbReference>
<accession>A0A6J7F5B3</accession>
<dbReference type="InterPro" id="IPR051201">
    <property type="entry name" value="Chloro_Bact_Ser_Proteases"/>
</dbReference>
<dbReference type="PROSITE" id="PS50106">
    <property type="entry name" value="PDZ"/>
    <property type="match status" value="1"/>
</dbReference>
<dbReference type="InterPro" id="IPR043504">
    <property type="entry name" value="Peptidase_S1_PA_chymotrypsin"/>
</dbReference>
<evidence type="ECO:0000256" key="3">
    <source>
        <dbReference type="ARBA" id="ARBA00022801"/>
    </source>
</evidence>
<keyword evidence="5" id="KW-1133">Transmembrane helix</keyword>
<protein>
    <submittedName>
        <fullName evidence="7">Unannotated protein</fullName>
    </submittedName>
</protein>
<keyword evidence="2" id="KW-0645">Protease</keyword>
<dbReference type="Pfam" id="PF13180">
    <property type="entry name" value="PDZ_2"/>
    <property type="match status" value="1"/>
</dbReference>
<dbReference type="AlphaFoldDB" id="A0A6J7F5B3"/>
<dbReference type="EMBL" id="CAFBMB010000018">
    <property type="protein sequence ID" value="CAB4891462.1"/>
    <property type="molecule type" value="Genomic_DNA"/>
</dbReference>
<dbReference type="InterPro" id="IPR009003">
    <property type="entry name" value="Peptidase_S1_PA"/>
</dbReference>
<proteinExistence type="inferred from homology"/>
<dbReference type="PRINTS" id="PR00834">
    <property type="entry name" value="PROTEASES2C"/>
</dbReference>
<evidence type="ECO:0000256" key="4">
    <source>
        <dbReference type="SAM" id="MobiDB-lite"/>
    </source>
</evidence>
<dbReference type="InterPro" id="IPR001478">
    <property type="entry name" value="PDZ"/>
</dbReference>
<dbReference type="PANTHER" id="PTHR43343:SF3">
    <property type="entry name" value="PROTEASE DO-LIKE 8, CHLOROPLASTIC"/>
    <property type="match status" value="1"/>
</dbReference>
<feature type="region of interest" description="Disordered" evidence="4">
    <location>
        <begin position="272"/>
        <end position="309"/>
    </location>
</feature>
<dbReference type="GO" id="GO:0004252">
    <property type="term" value="F:serine-type endopeptidase activity"/>
    <property type="evidence" value="ECO:0007669"/>
    <property type="project" value="InterPro"/>
</dbReference>
<evidence type="ECO:0000259" key="6">
    <source>
        <dbReference type="PROSITE" id="PS50106"/>
    </source>
</evidence>
<feature type="region of interest" description="Disordered" evidence="4">
    <location>
        <begin position="1"/>
        <end position="75"/>
    </location>
</feature>
<dbReference type="SMART" id="SM00228">
    <property type="entry name" value="PDZ"/>
    <property type="match status" value="1"/>
</dbReference>
<keyword evidence="5" id="KW-0472">Membrane</keyword>
<dbReference type="SUPFAM" id="SSF50156">
    <property type="entry name" value="PDZ domain-like"/>
    <property type="match status" value="1"/>
</dbReference>
<evidence type="ECO:0000256" key="5">
    <source>
        <dbReference type="SAM" id="Phobius"/>
    </source>
</evidence>
<gene>
    <name evidence="7" type="ORF">UFOPK3516_00406</name>
</gene>
<dbReference type="SUPFAM" id="SSF50494">
    <property type="entry name" value="Trypsin-like serine proteases"/>
    <property type="match status" value="1"/>
</dbReference>
<keyword evidence="5" id="KW-0812">Transmembrane</keyword>
<organism evidence="7">
    <name type="scientific">freshwater metagenome</name>
    <dbReference type="NCBI Taxonomy" id="449393"/>
    <lineage>
        <taxon>unclassified sequences</taxon>
        <taxon>metagenomes</taxon>
        <taxon>ecological metagenomes</taxon>
    </lineage>
</organism>
<comment type="similarity">
    <text evidence="1">Belongs to the peptidase S1C family.</text>
</comment>
<dbReference type="Gene3D" id="2.30.42.10">
    <property type="match status" value="1"/>
</dbReference>
<feature type="domain" description="PDZ" evidence="6">
    <location>
        <begin position="376"/>
        <end position="462"/>
    </location>
</feature>
<sequence>MTETPEDFTPAAPASNETSSQTSDTPPSRAKAARERATSYTPRASGSAAIRTAPRTSSAAGTIPPAFVKPSSEKVTPSGQRRLVVPLVAALVAGAVLGGASGAGIAVLLTRDSASQSVAANPNQGVVINNAAAVNDITAVAAKASPSVVTIMVESSQAAGSGSGVVLSSDGYIVTNNHVVTLDGATNEATWQVRDSQGRLFSAKVVGTDPTVDLAVLKVDGVSDWTPIEWADSSKLNVGDLTIAMGAPLGLAGTVTTGIVSALNRSIQIGSSAVPDQQDSTTPDQTNPFDQWNFDFGQGQGQGQSQTPQASISLPVIQTDAAINPGNSGGALLDSKGRLIGINVAIASAGSSSSGGNIGVGFALPSNLAKRVTGEIIATGKASHGLLGASVADEAAEKGSTIVGAVIKEVVSGGAAERAGMKAGDIVISINGVPVSDSSDLTAQVRNLAAGSTTDLVIVRGGKTQTITVTLGEFK</sequence>
<dbReference type="PANTHER" id="PTHR43343">
    <property type="entry name" value="PEPTIDASE S12"/>
    <property type="match status" value="1"/>
</dbReference>
<dbReference type="GO" id="GO:0006508">
    <property type="term" value="P:proteolysis"/>
    <property type="evidence" value="ECO:0007669"/>
    <property type="project" value="UniProtKB-KW"/>
</dbReference>
<feature type="compositionally biased region" description="Polar residues" evidence="4">
    <location>
        <begin position="15"/>
        <end position="26"/>
    </location>
</feature>
<dbReference type="InterPro" id="IPR036034">
    <property type="entry name" value="PDZ_sf"/>
</dbReference>
<evidence type="ECO:0000313" key="7">
    <source>
        <dbReference type="EMBL" id="CAB4891462.1"/>
    </source>
</evidence>
<evidence type="ECO:0000256" key="1">
    <source>
        <dbReference type="ARBA" id="ARBA00010541"/>
    </source>
</evidence>
<evidence type="ECO:0000256" key="2">
    <source>
        <dbReference type="ARBA" id="ARBA00022670"/>
    </source>
</evidence>
<dbReference type="Pfam" id="PF13365">
    <property type="entry name" value="Trypsin_2"/>
    <property type="match status" value="1"/>
</dbReference>
<dbReference type="Gene3D" id="2.40.10.10">
    <property type="entry name" value="Trypsin-like serine proteases"/>
    <property type="match status" value="2"/>
</dbReference>
<keyword evidence="3" id="KW-0378">Hydrolase</keyword>
<reference evidence="7" key="1">
    <citation type="submission" date="2020-05" db="EMBL/GenBank/DDBJ databases">
        <authorList>
            <person name="Chiriac C."/>
            <person name="Salcher M."/>
            <person name="Ghai R."/>
            <person name="Kavagutti S V."/>
        </authorList>
    </citation>
    <scope>NUCLEOTIDE SEQUENCE</scope>
</reference>
<name>A0A6J7F5B3_9ZZZZ</name>
<feature type="transmembrane region" description="Helical" evidence="5">
    <location>
        <begin position="83"/>
        <end position="109"/>
    </location>
</feature>
<feature type="compositionally biased region" description="Polar residues" evidence="4">
    <location>
        <begin position="272"/>
        <end position="290"/>
    </location>
</feature>